<feature type="transmembrane region" description="Helical" evidence="5">
    <location>
        <begin position="265"/>
        <end position="285"/>
    </location>
</feature>
<comment type="subcellular location">
    <subcellularLocation>
        <location evidence="1">Membrane</location>
        <topology evidence="1">Multi-pass membrane protein</topology>
    </subcellularLocation>
</comment>
<evidence type="ECO:0000256" key="1">
    <source>
        <dbReference type="ARBA" id="ARBA00004141"/>
    </source>
</evidence>
<dbReference type="Pfam" id="PF00892">
    <property type="entry name" value="EamA"/>
    <property type="match status" value="2"/>
</dbReference>
<keyword evidence="4 5" id="KW-0472">Membrane</keyword>
<feature type="transmembrane region" description="Helical" evidence="5">
    <location>
        <begin position="114"/>
        <end position="132"/>
    </location>
</feature>
<organism evidence="7 8">
    <name type="scientific">Holothuria leucospilota</name>
    <name type="common">Black long sea cucumber</name>
    <name type="synonym">Mertensiothuria leucospilota</name>
    <dbReference type="NCBI Taxonomy" id="206669"/>
    <lineage>
        <taxon>Eukaryota</taxon>
        <taxon>Metazoa</taxon>
        <taxon>Echinodermata</taxon>
        <taxon>Eleutherozoa</taxon>
        <taxon>Echinozoa</taxon>
        <taxon>Holothuroidea</taxon>
        <taxon>Aspidochirotacea</taxon>
        <taxon>Aspidochirotida</taxon>
        <taxon>Holothuriidae</taxon>
        <taxon>Holothuria</taxon>
    </lineage>
</organism>
<dbReference type="EMBL" id="JAIZAY010000001">
    <property type="protein sequence ID" value="KAJ8050959.1"/>
    <property type="molecule type" value="Genomic_DNA"/>
</dbReference>
<name>A0A9Q1CUF7_HOLLE</name>
<dbReference type="PANTHER" id="PTHR22911">
    <property type="entry name" value="ACYL-MALONYL CONDENSING ENZYME-RELATED"/>
    <property type="match status" value="1"/>
</dbReference>
<comment type="caution">
    <text evidence="7">The sequence shown here is derived from an EMBL/GenBank/DDBJ whole genome shotgun (WGS) entry which is preliminary data.</text>
</comment>
<keyword evidence="8" id="KW-1185">Reference proteome</keyword>
<feature type="transmembrane region" description="Helical" evidence="5">
    <location>
        <begin position="325"/>
        <end position="345"/>
    </location>
</feature>
<dbReference type="Proteomes" id="UP001152320">
    <property type="component" value="Chromosome 1"/>
</dbReference>
<protein>
    <submittedName>
        <fullName evidence="7">Solute carrier family 35 member G1</fullName>
    </submittedName>
</protein>
<dbReference type="AlphaFoldDB" id="A0A9Q1CUF7"/>
<feature type="transmembrane region" description="Helical" evidence="5">
    <location>
        <begin position="199"/>
        <end position="220"/>
    </location>
</feature>
<dbReference type="InterPro" id="IPR000620">
    <property type="entry name" value="EamA_dom"/>
</dbReference>
<feature type="domain" description="EamA" evidence="6">
    <location>
        <begin position="235"/>
        <end position="367"/>
    </location>
</feature>
<evidence type="ECO:0000256" key="3">
    <source>
        <dbReference type="ARBA" id="ARBA00022989"/>
    </source>
</evidence>
<sequence>MATTQTTDSDPFRISCTATESGDIRSEAISKVTVGDVGDGFMERKKTLEGESQKEGTLYFFKSSQETKPTFSCKSFAILRRRRGLLLASLPPLLFSVQSLLIDVLTETLDSFQVVFMHVPILMICCTVLVIYKGVRPSRDYKHYLWLLGSGTCQAGNTCFLALAVTYMAVGDTVTIMYTALIQVGFYSWLILKEPVRLFDSVFAILAFGGVIFIARPPFIFRIGGGTPSYDIPLPGVIIALAGSCTIAFFVVFNRKLSKLGVNSFFCLFFNATSVVLLSGAMSFILNRWRCPTMQEWLYALLAGVCYVFAHITLFYALKFEIATLVTVVSTTEIVYAYLWQLIFLRMPPVWTSYVGAILIFVAGIGITMKNKPPPSAPLSPEGMGAESS</sequence>
<evidence type="ECO:0000259" key="6">
    <source>
        <dbReference type="Pfam" id="PF00892"/>
    </source>
</evidence>
<dbReference type="PANTHER" id="PTHR22911:SF6">
    <property type="entry name" value="SOLUTE CARRIER FAMILY 35 MEMBER G1"/>
    <property type="match status" value="1"/>
</dbReference>
<feature type="transmembrane region" description="Helical" evidence="5">
    <location>
        <begin position="232"/>
        <end position="253"/>
    </location>
</feature>
<dbReference type="GO" id="GO:0016020">
    <property type="term" value="C:membrane"/>
    <property type="evidence" value="ECO:0007669"/>
    <property type="project" value="UniProtKB-SubCell"/>
</dbReference>
<gene>
    <name evidence="7" type="ORF">HOLleu_04350</name>
</gene>
<evidence type="ECO:0000256" key="2">
    <source>
        <dbReference type="ARBA" id="ARBA00022692"/>
    </source>
</evidence>
<reference evidence="7" key="1">
    <citation type="submission" date="2021-10" db="EMBL/GenBank/DDBJ databases">
        <title>Tropical sea cucumber genome reveals ecological adaptation and Cuvierian tubules defense mechanism.</title>
        <authorList>
            <person name="Chen T."/>
        </authorList>
    </citation>
    <scope>NUCLEOTIDE SEQUENCE</scope>
    <source>
        <strain evidence="7">Nanhai2018</strain>
        <tissue evidence="7">Muscle</tissue>
    </source>
</reference>
<accession>A0A9Q1CUF7</accession>
<evidence type="ECO:0000256" key="4">
    <source>
        <dbReference type="ARBA" id="ARBA00023136"/>
    </source>
</evidence>
<keyword evidence="3 5" id="KW-1133">Transmembrane helix</keyword>
<dbReference type="Gene3D" id="1.10.3730.20">
    <property type="match status" value="1"/>
</dbReference>
<evidence type="ECO:0000313" key="8">
    <source>
        <dbReference type="Proteomes" id="UP001152320"/>
    </source>
</evidence>
<feature type="transmembrane region" description="Helical" evidence="5">
    <location>
        <begin position="175"/>
        <end position="192"/>
    </location>
</feature>
<feature type="transmembrane region" description="Helical" evidence="5">
    <location>
        <begin position="351"/>
        <end position="369"/>
    </location>
</feature>
<keyword evidence="2 5" id="KW-0812">Transmembrane</keyword>
<feature type="transmembrane region" description="Helical" evidence="5">
    <location>
        <begin position="84"/>
        <end position="102"/>
    </location>
</feature>
<dbReference type="InterPro" id="IPR037185">
    <property type="entry name" value="EmrE-like"/>
</dbReference>
<evidence type="ECO:0000256" key="5">
    <source>
        <dbReference type="SAM" id="Phobius"/>
    </source>
</evidence>
<feature type="domain" description="EamA" evidence="6">
    <location>
        <begin position="83"/>
        <end position="215"/>
    </location>
</feature>
<evidence type="ECO:0000313" key="7">
    <source>
        <dbReference type="EMBL" id="KAJ8050959.1"/>
    </source>
</evidence>
<feature type="transmembrane region" description="Helical" evidence="5">
    <location>
        <begin position="297"/>
        <end position="318"/>
    </location>
</feature>
<feature type="transmembrane region" description="Helical" evidence="5">
    <location>
        <begin position="144"/>
        <end position="169"/>
    </location>
</feature>
<dbReference type="SUPFAM" id="SSF103481">
    <property type="entry name" value="Multidrug resistance efflux transporter EmrE"/>
    <property type="match status" value="2"/>
</dbReference>
<dbReference type="OrthoDB" id="306876at2759"/>
<proteinExistence type="predicted"/>